<gene>
    <name evidence="1" type="ORF">L1987_14136</name>
</gene>
<sequence length="101" mass="11187">MIRYSIEPIQYEPGEISYGVSVENIFQVEVSAGPSYNEIKKLPNKVLLWCGTRSSNLLRHLHKGFLAAVCALPVSGYTGDCVFGCSCRSCILNQKCVVRMV</sequence>
<dbReference type="Proteomes" id="UP001056120">
    <property type="component" value="Linkage Group LG05"/>
</dbReference>
<dbReference type="EMBL" id="CM042022">
    <property type="protein sequence ID" value="KAI3814496.1"/>
    <property type="molecule type" value="Genomic_DNA"/>
</dbReference>
<reference evidence="1 2" key="2">
    <citation type="journal article" date="2022" name="Mol. Ecol. Resour.">
        <title>The genomes of chicory, endive, great burdock and yacon provide insights into Asteraceae paleo-polyploidization history and plant inulin production.</title>
        <authorList>
            <person name="Fan W."/>
            <person name="Wang S."/>
            <person name="Wang H."/>
            <person name="Wang A."/>
            <person name="Jiang F."/>
            <person name="Liu H."/>
            <person name="Zhao H."/>
            <person name="Xu D."/>
            <person name="Zhang Y."/>
        </authorList>
    </citation>
    <scope>NUCLEOTIDE SEQUENCE [LARGE SCALE GENOMIC DNA]</scope>
    <source>
        <strain evidence="2">cv. Yunnan</strain>
        <tissue evidence="1">Leaves</tissue>
    </source>
</reference>
<name>A0ACB9J433_9ASTR</name>
<reference evidence="2" key="1">
    <citation type="journal article" date="2022" name="Mol. Ecol. Resour.">
        <title>The genomes of chicory, endive, great burdock and yacon provide insights into Asteraceae palaeo-polyploidization history and plant inulin production.</title>
        <authorList>
            <person name="Fan W."/>
            <person name="Wang S."/>
            <person name="Wang H."/>
            <person name="Wang A."/>
            <person name="Jiang F."/>
            <person name="Liu H."/>
            <person name="Zhao H."/>
            <person name="Xu D."/>
            <person name="Zhang Y."/>
        </authorList>
    </citation>
    <scope>NUCLEOTIDE SEQUENCE [LARGE SCALE GENOMIC DNA]</scope>
    <source>
        <strain evidence="2">cv. Yunnan</strain>
    </source>
</reference>
<evidence type="ECO:0000313" key="1">
    <source>
        <dbReference type="EMBL" id="KAI3814496.1"/>
    </source>
</evidence>
<protein>
    <submittedName>
        <fullName evidence="1">Uncharacterized protein</fullName>
    </submittedName>
</protein>
<accession>A0ACB9J433</accession>
<comment type="caution">
    <text evidence="1">The sequence shown here is derived from an EMBL/GenBank/DDBJ whole genome shotgun (WGS) entry which is preliminary data.</text>
</comment>
<evidence type="ECO:0000313" key="2">
    <source>
        <dbReference type="Proteomes" id="UP001056120"/>
    </source>
</evidence>
<keyword evidence="2" id="KW-1185">Reference proteome</keyword>
<proteinExistence type="predicted"/>
<organism evidence="1 2">
    <name type="scientific">Smallanthus sonchifolius</name>
    <dbReference type="NCBI Taxonomy" id="185202"/>
    <lineage>
        <taxon>Eukaryota</taxon>
        <taxon>Viridiplantae</taxon>
        <taxon>Streptophyta</taxon>
        <taxon>Embryophyta</taxon>
        <taxon>Tracheophyta</taxon>
        <taxon>Spermatophyta</taxon>
        <taxon>Magnoliopsida</taxon>
        <taxon>eudicotyledons</taxon>
        <taxon>Gunneridae</taxon>
        <taxon>Pentapetalae</taxon>
        <taxon>asterids</taxon>
        <taxon>campanulids</taxon>
        <taxon>Asterales</taxon>
        <taxon>Asteraceae</taxon>
        <taxon>Asteroideae</taxon>
        <taxon>Heliantheae alliance</taxon>
        <taxon>Millerieae</taxon>
        <taxon>Smallanthus</taxon>
    </lineage>
</organism>